<dbReference type="SUPFAM" id="SSF110296">
    <property type="entry name" value="Oligoxyloglucan reducing end-specific cellobiohydrolase"/>
    <property type="match status" value="1"/>
</dbReference>
<keyword evidence="3" id="KW-1185">Reference proteome</keyword>
<gene>
    <name evidence="2" type="ORF">IM700_021195</name>
</gene>
<sequence>MKRKSSFVWVVCLSLVLSFWVSSGPPVQAGTDYKPIESITLRESPFSIGEGWTVNASFNSNAPYALAKGKKEYLAVGPYGTVMKSTDGVAWKALSKFGSYHFTAIDWDGSKYVMFGSNTEYASRLYEKPSEGFVSTDGLTWTKIDFDPGETIYQLTWGESGFVAVGQKHIFYSKDGEHWETKRTLFNDYGADILRYVNGIYLISNQYEDPFVLVSKDGQNWSAKTYNASAGIQDMIWTGKQYLGVGNGIYTSPDGFTWTKQAKSPSGAELMTITSGHGLYIVTGAAGQTSGVNKNVAYTSKDGVSWKKTDLSYLHANIYIIYPVASGFAGIGSNDRQDFPDSTYALYTKDGSSWSYRLTGSQTGGELGGIATNGKRTVAVGLAGNVIYTDDGITWRGGNPFAYRDRLGRPNLYDVVWGANKFVATGHYGIYYSTDGYSWKKANVPLKDQYGQLRNILWTGKFFVASDQSYGTYTSKDGVKWTRVASVSNGNWLTSMVWDGKRLLAAFRVHNYNTGVGTTKLMQTTDGMNWKLVKTIDLNQTYLAWNGSSYVALDLYNSTNTWVSKDGLNWSKKQMTFPNGSFDALDFLTSFDGNFFAMGTDYEVNGDGEYVSYRVYYLSKDGVQWKKVAIPPIYQGIDGAGTQRMFDGIKVYGKYIFVGGNDEIMYVDRLTSSK</sequence>
<proteinExistence type="predicted"/>
<accession>A0ABS2HBJ4</accession>
<feature type="chain" id="PRO_5046857609" evidence="1">
    <location>
        <begin position="30"/>
        <end position="674"/>
    </location>
</feature>
<evidence type="ECO:0000313" key="3">
    <source>
        <dbReference type="Proteomes" id="UP001516620"/>
    </source>
</evidence>
<evidence type="ECO:0000256" key="1">
    <source>
        <dbReference type="SAM" id="SignalP"/>
    </source>
</evidence>
<dbReference type="Proteomes" id="UP001516620">
    <property type="component" value="Unassembled WGS sequence"/>
</dbReference>
<evidence type="ECO:0000313" key="2">
    <source>
        <dbReference type="EMBL" id="MBM6998191.1"/>
    </source>
</evidence>
<name>A0ABS2HBJ4_9BACL</name>
<dbReference type="EMBL" id="JADCNN020000030">
    <property type="protein sequence ID" value="MBM6998191.1"/>
    <property type="molecule type" value="Genomic_DNA"/>
</dbReference>
<reference evidence="2 3" key="1">
    <citation type="submission" date="2021-01" db="EMBL/GenBank/DDBJ databases">
        <title>Paenibacillus sp.nov. isolated from the rhizosphere soil of tomato plant.</title>
        <authorList>
            <person name="Thin K.K."/>
            <person name="Zhang X."/>
            <person name="He S."/>
        </authorList>
    </citation>
    <scope>NUCLEOTIDE SEQUENCE [LARGE SCALE GENOMIC DNA]</scope>
    <source>
        <strain evidence="2 3">DXFW5</strain>
    </source>
</reference>
<comment type="caution">
    <text evidence="2">The sequence shown here is derived from an EMBL/GenBank/DDBJ whole genome shotgun (WGS) entry which is preliminary data.</text>
</comment>
<dbReference type="InterPro" id="IPR036278">
    <property type="entry name" value="Sialidase_sf"/>
</dbReference>
<feature type="signal peptide" evidence="1">
    <location>
        <begin position="1"/>
        <end position="29"/>
    </location>
</feature>
<protein>
    <submittedName>
        <fullName evidence="2">Uncharacterized protein</fullName>
    </submittedName>
</protein>
<organism evidence="2 3">
    <name type="scientific">Paenibacillus rhizolycopersici</name>
    <dbReference type="NCBI Taxonomy" id="2780073"/>
    <lineage>
        <taxon>Bacteria</taxon>
        <taxon>Bacillati</taxon>
        <taxon>Bacillota</taxon>
        <taxon>Bacilli</taxon>
        <taxon>Bacillales</taxon>
        <taxon>Paenibacillaceae</taxon>
        <taxon>Paenibacillus</taxon>
    </lineage>
</organism>
<keyword evidence="1" id="KW-0732">Signal</keyword>
<dbReference type="SUPFAM" id="SSF50939">
    <property type="entry name" value="Sialidases"/>
    <property type="match status" value="2"/>
</dbReference>
<dbReference type="RefSeq" id="WP_193418909.1">
    <property type="nucleotide sequence ID" value="NZ_JADCNN020000030.1"/>
</dbReference>